<organism evidence="4">
    <name type="scientific">Schistocephalus solidus</name>
    <name type="common">Tapeworm</name>
    <dbReference type="NCBI Taxonomy" id="70667"/>
    <lineage>
        <taxon>Eukaryota</taxon>
        <taxon>Metazoa</taxon>
        <taxon>Spiralia</taxon>
        <taxon>Lophotrochozoa</taxon>
        <taxon>Platyhelminthes</taxon>
        <taxon>Cestoda</taxon>
        <taxon>Eucestoda</taxon>
        <taxon>Diphyllobothriidea</taxon>
        <taxon>Diphyllobothriidae</taxon>
        <taxon>Schistocephalus</taxon>
    </lineage>
</organism>
<keyword evidence="3" id="KW-1185">Reference proteome</keyword>
<dbReference type="AlphaFoldDB" id="A0A183T6F1"/>
<sequence>MWEWAHWLTARRTRLRAPQHDLAPITHTSVDMEEPSPSDSQFTDQPLDTHSAYNGESRRQSPSLMVVVEVKAKAVVEEEVTGDEYLDVVSMMVGVMELMPGYSAKAAEVEVVELPHLLLVDRPRLRSIQQHRQYDSFPHREFGAEVETLSIPDHVLQASKDLAGFGELMGDLIVKFGAAGEIADQVREGINIFQLGTTDIDVCCGVDGIWRRLMHHNRFLSVDAKSQVVTGGSEGVHAPLDFLFCRCIQCAVVSEEKFMDGGCGDMRAEVYPSLVVESAIHPVGDADPGAFFTLSSGEDHVDCSSVSSEATLAFREQSMLQVSVQAIEENTGEDLSGEIQQRDSSVGVAELAVPFLLVELMKPNLTTNMKRQISVKLGQHLDEQNAT</sequence>
<name>A0A183T6F1_SCHSO</name>
<feature type="compositionally biased region" description="Polar residues" evidence="1">
    <location>
        <begin position="37"/>
        <end position="54"/>
    </location>
</feature>
<proteinExistence type="predicted"/>
<gene>
    <name evidence="2" type="ORF">SSLN_LOCUS12049</name>
</gene>
<dbReference type="Proteomes" id="UP000275846">
    <property type="component" value="Unassembled WGS sequence"/>
</dbReference>
<protein>
    <submittedName>
        <fullName evidence="2 4">Uncharacterized protein</fullName>
    </submittedName>
</protein>
<evidence type="ECO:0000313" key="2">
    <source>
        <dbReference type="EMBL" id="VDL98434.1"/>
    </source>
</evidence>
<reference evidence="4" key="1">
    <citation type="submission" date="2016-06" db="UniProtKB">
        <authorList>
            <consortium name="WormBaseParasite"/>
        </authorList>
    </citation>
    <scope>IDENTIFICATION</scope>
</reference>
<evidence type="ECO:0000313" key="4">
    <source>
        <dbReference type="WBParaSite" id="SSLN_0001250001-mRNA-1"/>
    </source>
</evidence>
<dbReference type="OrthoDB" id="2192946at2759"/>
<evidence type="ECO:0000313" key="3">
    <source>
        <dbReference type="Proteomes" id="UP000275846"/>
    </source>
</evidence>
<evidence type="ECO:0000256" key="1">
    <source>
        <dbReference type="SAM" id="MobiDB-lite"/>
    </source>
</evidence>
<reference evidence="2 3" key="2">
    <citation type="submission" date="2018-11" db="EMBL/GenBank/DDBJ databases">
        <authorList>
            <consortium name="Pathogen Informatics"/>
        </authorList>
    </citation>
    <scope>NUCLEOTIDE SEQUENCE [LARGE SCALE GENOMIC DNA]</scope>
    <source>
        <strain evidence="2 3">NST_G2</strain>
    </source>
</reference>
<dbReference type="EMBL" id="UYSU01036985">
    <property type="protein sequence ID" value="VDL98434.1"/>
    <property type="molecule type" value="Genomic_DNA"/>
</dbReference>
<accession>A0A183T6F1</accession>
<dbReference type="WBParaSite" id="SSLN_0001250001-mRNA-1">
    <property type="protein sequence ID" value="SSLN_0001250001-mRNA-1"/>
    <property type="gene ID" value="SSLN_0001250001"/>
</dbReference>
<feature type="region of interest" description="Disordered" evidence="1">
    <location>
        <begin position="27"/>
        <end position="58"/>
    </location>
</feature>